<sequence length="55" mass="6311">MLFRRIATVVLDAPTFTKIEELRWTGPQKNFAEVAARIDAPRLVERATKLAQTRN</sequence>
<accession>A0A6J6JGW4</accession>
<protein>
    <submittedName>
        <fullName evidence="1">Unannotated protein</fullName>
    </submittedName>
</protein>
<evidence type="ECO:0000313" key="1">
    <source>
        <dbReference type="EMBL" id="CAB4635724.1"/>
    </source>
</evidence>
<gene>
    <name evidence="1" type="ORF">UFOPK2000_01008</name>
</gene>
<organism evidence="1">
    <name type="scientific">freshwater metagenome</name>
    <dbReference type="NCBI Taxonomy" id="449393"/>
    <lineage>
        <taxon>unclassified sequences</taxon>
        <taxon>metagenomes</taxon>
        <taxon>ecological metagenomes</taxon>
    </lineage>
</organism>
<dbReference type="EMBL" id="CAEZVK010000107">
    <property type="protein sequence ID" value="CAB4635724.1"/>
    <property type="molecule type" value="Genomic_DNA"/>
</dbReference>
<reference evidence="1" key="1">
    <citation type="submission" date="2020-05" db="EMBL/GenBank/DDBJ databases">
        <authorList>
            <person name="Chiriac C."/>
            <person name="Salcher M."/>
            <person name="Ghai R."/>
            <person name="Kavagutti S V."/>
        </authorList>
    </citation>
    <scope>NUCLEOTIDE SEQUENCE</scope>
</reference>
<name>A0A6J6JGW4_9ZZZZ</name>
<proteinExistence type="predicted"/>
<dbReference type="AlphaFoldDB" id="A0A6J6JGW4"/>